<dbReference type="InterPro" id="IPR019422">
    <property type="entry name" value="7TM_GPCR_serpentine_rcpt_Srh"/>
</dbReference>
<evidence type="ECO:0000313" key="2">
    <source>
        <dbReference type="EMBL" id="CAJ0583015.1"/>
    </source>
</evidence>
<keyword evidence="1" id="KW-1133">Transmembrane helix</keyword>
<comment type="caution">
    <text evidence="2">The sequence shown here is derived from an EMBL/GenBank/DDBJ whole genome shotgun (WGS) entry which is preliminary data.</text>
</comment>
<dbReference type="EMBL" id="CATQJA010002665">
    <property type="protein sequence ID" value="CAJ0583015.1"/>
    <property type="molecule type" value="Genomic_DNA"/>
</dbReference>
<feature type="transmembrane region" description="Helical" evidence="1">
    <location>
        <begin position="138"/>
        <end position="160"/>
    </location>
</feature>
<feature type="transmembrane region" description="Helical" evidence="1">
    <location>
        <begin position="93"/>
        <end position="117"/>
    </location>
</feature>
<feature type="transmembrane region" description="Helical" evidence="1">
    <location>
        <begin position="270"/>
        <end position="293"/>
    </location>
</feature>
<feature type="non-terminal residue" evidence="2">
    <location>
        <position position="327"/>
    </location>
</feature>
<dbReference type="PANTHER" id="PTHR45830:SF15">
    <property type="entry name" value="SERPENTINE RECEPTOR, CLASS I"/>
    <property type="match status" value="1"/>
</dbReference>
<keyword evidence="3" id="KW-1185">Reference proteome</keyword>
<organism evidence="2 3">
    <name type="scientific">Mesorhabditis spiculigera</name>
    <dbReference type="NCBI Taxonomy" id="96644"/>
    <lineage>
        <taxon>Eukaryota</taxon>
        <taxon>Metazoa</taxon>
        <taxon>Ecdysozoa</taxon>
        <taxon>Nematoda</taxon>
        <taxon>Chromadorea</taxon>
        <taxon>Rhabditida</taxon>
        <taxon>Rhabditina</taxon>
        <taxon>Rhabditomorpha</taxon>
        <taxon>Rhabditoidea</taxon>
        <taxon>Rhabditidae</taxon>
        <taxon>Mesorhabditinae</taxon>
        <taxon>Mesorhabditis</taxon>
    </lineage>
</organism>
<accession>A0AA36DAX7</accession>
<gene>
    <name evidence="2" type="ORF">MSPICULIGERA_LOCUS21133</name>
</gene>
<name>A0AA36DAX7_9BILA</name>
<feature type="transmembrane region" description="Helical" evidence="1">
    <location>
        <begin position="192"/>
        <end position="219"/>
    </location>
</feature>
<dbReference type="Proteomes" id="UP001177023">
    <property type="component" value="Unassembled WGS sequence"/>
</dbReference>
<evidence type="ECO:0000256" key="1">
    <source>
        <dbReference type="SAM" id="Phobius"/>
    </source>
</evidence>
<reference evidence="2" key="1">
    <citation type="submission" date="2023-06" db="EMBL/GenBank/DDBJ databases">
        <authorList>
            <person name="Delattre M."/>
        </authorList>
    </citation>
    <scope>NUCLEOTIDE SEQUENCE</scope>
    <source>
        <strain evidence="2">AF72</strain>
    </source>
</reference>
<dbReference type="PANTHER" id="PTHR45830">
    <property type="entry name" value="SERPENTINE RECEPTOR, CLASS I"/>
    <property type="match status" value="1"/>
</dbReference>
<keyword evidence="1" id="KW-0472">Membrane</keyword>
<keyword evidence="1" id="KW-0812">Transmembrane</keyword>
<feature type="transmembrane region" description="Helical" evidence="1">
    <location>
        <begin position="240"/>
        <end position="264"/>
    </location>
</feature>
<feature type="transmembrane region" description="Helical" evidence="1">
    <location>
        <begin position="20"/>
        <end position="42"/>
    </location>
</feature>
<proteinExistence type="predicted"/>
<dbReference type="AlphaFoldDB" id="A0AA36DAX7"/>
<evidence type="ECO:0000313" key="3">
    <source>
        <dbReference type="Proteomes" id="UP001177023"/>
    </source>
</evidence>
<feature type="transmembrane region" description="Helical" evidence="1">
    <location>
        <begin position="54"/>
        <end position="73"/>
    </location>
</feature>
<sequence>MMSINESVRIGLDFQDHLFVYEVCCLPILIIVHFFTFYLIIWQTPKVMYEYRKYLLMVQTLMLWWELVYHMLIRPMFFYPYMASGCTGLLSRYFGLGCHYQCCALIGTLFFILTALNSTMVYRRNQMTPPGRWKLSRAQLGAIHMTGYIFTIANIVFFIVGGGEYMNEIPFVDPRMADVTTVIYHMGTLTEIWFVILFAVVIWILLFAALFIISIYCQLSKIKSIMNERTFELQKTFGKVLVKQLLSMVFILVLPLTINFVAVFSESEDITFLQTLTVVPSFFSMTYTVILIISTPVYRNATVAIVTGQKYQRLPRKSVSVSTIMVQ</sequence>
<dbReference type="Pfam" id="PF10318">
    <property type="entry name" value="7TM_GPCR_Srh"/>
    <property type="match status" value="1"/>
</dbReference>
<protein>
    <submittedName>
        <fullName evidence="2">Uncharacterized protein</fullName>
    </submittedName>
</protein>